<proteinExistence type="predicted"/>
<dbReference type="AlphaFoldDB" id="A0AAV5DXH5"/>
<protein>
    <submittedName>
        <fullName evidence="1">Uncharacterized protein</fullName>
    </submittedName>
</protein>
<reference evidence="1" key="2">
    <citation type="submission" date="2021-12" db="EMBL/GenBank/DDBJ databases">
        <title>Resequencing data analysis of finger millet.</title>
        <authorList>
            <person name="Hatakeyama M."/>
            <person name="Aluri S."/>
            <person name="Balachadran M.T."/>
            <person name="Sivarajan S.R."/>
            <person name="Poveda L."/>
            <person name="Shimizu-Inatsugi R."/>
            <person name="Schlapbach R."/>
            <person name="Sreeman S.M."/>
            <person name="Shimizu K.K."/>
        </authorList>
    </citation>
    <scope>NUCLEOTIDE SEQUENCE</scope>
</reference>
<name>A0AAV5DXH5_ELECO</name>
<organism evidence="1 2">
    <name type="scientific">Eleusine coracana subsp. coracana</name>
    <dbReference type="NCBI Taxonomy" id="191504"/>
    <lineage>
        <taxon>Eukaryota</taxon>
        <taxon>Viridiplantae</taxon>
        <taxon>Streptophyta</taxon>
        <taxon>Embryophyta</taxon>
        <taxon>Tracheophyta</taxon>
        <taxon>Spermatophyta</taxon>
        <taxon>Magnoliopsida</taxon>
        <taxon>Liliopsida</taxon>
        <taxon>Poales</taxon>
        <taxon>Poaceae</taxon>
        <taxon>PACMAD clade</taxon>
        <taxon>Chloridoideae</taxon>
        <taxon>Cynodonteae</taxon>
        <taxon>Eleusininae</taxon>
        <taxon>Eleusine</taxon>
    </lineage>
</organism>
<keyword evidence="2" id="KW-1185">Reference proteome</keyword>
<sequence>MDLGVVAQDAGGAGVEAGFLQGQIMATLMPLALKEDMAVDLEMVGCPMVKMARGGKQRGAVAHASLTVEEASAPLLEEAVVANILMGRMGMSLDVHARDMSGTGRGYEMKRAKGPGMETWELDTEDAVHTEEITTAMVEDELQSLRFRSARRVQKMKRENRNLKISRLKVRGTMVAEATVMGGDVVNVGDSMVATPTVEVMAQLLLQ</sequence>
<comment type="caution">
    <text evidence="1">The sequence shown here is derived from an EMBL/GenBank/DDBJ whole genome shotgun (WGS) entry which is preliminary data.</text>
</comment>
<reference evidence="1" key="1">
    <citation type="journal article" date="2018" name="DNA Res.">
        <title>Multiple hybrid de novo genome assembly of finger millet, an orphan allotetraploid crop.</title>
        <authorList>
            <person name="Hatakeyama M."/>
            <person name="Aluri S."/>
            <person name="Balachadran M.T."/>
            <person name="Sivarajan S.R."/>
            <person name="Patrignani A."/>
            <person name="Gruter S."/>
            <person name="Poveda L."/>
            <person name="Shimizu-Inatsugi R."/>
            <person name="Baeten J."/>
            <person name="Francoijs K.J."/>
            <person name="Nataraja K.N."/>
            <person name="Reddy Y.A.N."/>
            <person name="Phadnis S."/>
            <person name="Ravikumar R.L."/>
            <person name="Schlapbach R."/>
            <person name="Sreeman S.M."/>
            <person name="Shimizu K.K."/>
        </authorList>
    </citation>
    <scope>NUCLEOTIDE SEQUENCE</scope>
</reference>
<evidence type="ECO:0000313" key="1">
    <source>
        <dbReference type="EMBL" id="GJN14832.1"/>
    </source>
</evidence>
<gene>
    <name evidence="1" type="primary">gb01697</name>
    <name evidence="1" type="ORF">PR202_gb01697</name>
</gene>
<accession>A0AAV5DXH5</accession>
<evidence type="ECO:0000313" key="2">
    <source>
        <dbReference type="Proteomes" id="UP001054889"/>
    </source>
</evidence>
<dbReference type="EMBL" id="BQKI01000071">
    <property type="protein sequence ID" value="GJN14832.1"/>
    <property type="molecule type" value="Genomic_DNA"/>
</dbReference>
<dbReference type="Proteomes" id="UP001054889">
    <property type="component" value="Unassembled WGS sequence"/>
</dbReference>